<organism evidence="3 4">
    <name type="scientific">Setomelanomma holmii</name>
    <dbReference type="NCBI Taxonomy" id="210430"/>
    <lineage>
        <taxon>Eukaryota</taxon>
        <taxon>Fungi</taxon>
        <taxon>Dikarya</taxon>
        <taxon>Ascomycota</taxon>
        <taxon>Pezizomycotina</taxon>
        <taxon>Dothideomycetes</taxon>
        <taxon>Pleosporomycetidae</taxon>
        <taxon>Pleosporales</taxon>
        <taxon>Pleosporineae</taxon>
        <taxon>Phaeosphaeriaceae</taxon>
        <taxon>Setomelanomma</taxon>
    </lineage>
</organism>
<sequence length="291" mass="34440">MLSLSQIWVLFLYSLFASFLLCGLVSLGGFLEQQHPKSQPHSKTKEKRAPPQGNKRRSSPLNSEDRNRSRHPQNAAPKLAIKRPVERTEPDHYFNLGVTECATLEGTRRSVRAAFGVLKDSTTRATYDRSYDAVKIAWRKYRADLVHFKRLSEEERQWAEELAREAERDRQLREYKAAQDRDLRRKAQEAKHEEKEDQRRVEEVQRREEKQARAAQREQAWRERERQAEERTRQAAERAELEREKTARCRLRKLREHAAEARSAKVAERARLEQTKMAKERLARWQVEDEA</sequence>
<feature type="region of interest" description="Disordered" evidence="1">
    <location>
        <begin position="34"/>
        <end position="84"/>
    </location>
</feature>
<evidence type="ECO:0008006" key="5">
    <source>
        <dbReference type="Google" id="ProtNLM"/>
    </source>
</evidence>
<evidence type="ECO:0000313" key="3">
    <source>
        <dbReference type="EMBL" id="KAF2033927.1"/>
    </source>
</evidence>
<dbReference type="Proteomes" id="UP000799777">
    <property type="component" value="Unassembled WGS sequence"/>
</dbReference>
<evidence type="ECO:0000256" key="2">
    <source>
        <dbReference type="SAM" id="Phobius"/>
    </source>
</evidence>
<reference evidence="3" key="1">
    <citation type="journal article" date="2020" name="Stud. Mycol.">
        <title>101 Dothideomycetes genomes: a test case for predicting lifestyles and emergence of pathogens.</title>
        <authorList>
            <person name="Haridas S."/>
            <person name="Albert R."/>
            <person name="Binder M."/>
            <person name="Bloem J."/>
            <person name="Labutti K."/>
            <person name="Salamov A."/>
            <person name="Andreopoulos B."/>
            <person name="Baker S."/>
            <person name="Barry K."/>
            <person name="Bills G."/>
            <person name="Bluhm B."/>
            <person name="Cannon C."/>
            <person name="Castanera R."/>
            <person name="Culley D."/>
            <person name="Daum C."/>
            <person name="Ezra D."/>
            <person name="Gonzalez J."/>
            <person name="Henrissat B."/>
            <person name="Kuo A."/>
            <person name="Liang C."/>
            <person name="Lipzen A."/>
            <person name="Lutzoni F."/>
            <person name="Magnuson J."/>
            <person name="Mondo S."/>
            <person name="Nolan M."/>
            <person name="Ohm R."/>
            <person name="Pangilinan J."/>
            <person name="Park H.-J."/>
            <person name="Ramirez L."/>
            <person name="Alfaro M."/>
            <person name="Sun H."/>
            <person name="Tritt A."/>
            <person name="Yoshinaga Y."/>
            <person name="Zwiers L.-H."/>
            <person name="Turgeon B."/>
            <person name="Goodwin S."/>
            <person name="Spatafora J."/>
            <person name="Crous P."/>
            <person name="Grigoriev I."/>
        </authorList>
    </citation>
    <scope>NUCLEOTIDE SEQUENCE</scope>
    <source>
        <strain evidence="3">CBS 110217</strain>
    </source>
</reference>
<gene>
    <name evidence="3" type="ORF">EK21DRAFT_85739</name>
</gene>
<dbReference type="AlphaFoldDB" id="A0A9P4HH49"/>
<comment type="caution">
    <text evidence="3">The sequence shown here is derived from an EMBL/GenBank/DDBJ whole genome shotgun (WGS) entry which is preliminary data.</text>
</comment>
<accession>A0A9P4HH49</accession>
<feature type="region of interest" description="Disordered" evidence="1">
    <location>
        <begin position="179"/>
        <end position="244"/>
    </location>
</feature>
<keyword evidence="2" id="KW-0472">Membrane</keyword>
<evidence type="ECO:0000313" key="4">
    <source>
        <dbReference type="Proteomes" id="UP000799777"/>
    </source>
</evidence>
<keyword evidence="2" id="KW-1133">Transmembrane helix</keyword>
<keyword evidence="2" id="KW-0812">Transmembrane</keyword>
<feature type="transmembrane region" description="Helical" evidence="2">
    <location>
        <begin position="7"/>
        <end position="31"/>
    </location>
</feature>
<name>A0A9P4HH49_9PLEO</name>
<proteinExistence type="predicted"/>
<dbReference type="EMBL" id="ML978163">
    <property type="protein sequence ID" value="KAF2033927.1"/>
    <property type="molecule type" value="Genomic_DNA"/>
</dbReference>
<protein>
    <recommendedName>
        <fullName evidence="5">J domain-containing protein</fullName>
    </recommendedName>
</protein>
<keyword evidence="4" id="KW-1185">Reference proteome</keyword>
<dbReference type="OrthoDB" id="10250354at2759"/>
<evidence type="ECO:0000256" key="1">
    <source>
        <dbReference type="SAM" id="MobiDB-lite"/>
    </source>
</evidence>